<evidence type="ECO:0000256" key="1">
    <source>
        <dbReference type="SAM" id="Phobius"/>
    </source>
</evidence>
<sequence length="269" mass="29996">TAFIDEIHPSLNFVVVVTAFSACLLTLLVVLFAFSTPQSRKRPVFRLNVIAILMATVLSVLNGVTSGGSILDPFHAIPESVYVATIFFATFPPLFYDSILLTRLLALYPIGITPSLQLLKVFAFPMCIKCGRLVALSLYLRQFVRSTYSLQSLVQHAEATWFRNPYITAEWTMQILDNMFKLCKCLFASKMLPAFQGIPHRHHIAANTVTERIRQIFFIAAANFVFPLILNIAQLICITTSRSYAVGTMFLLSNGYVSVIGVLCATIWA</sequence>
<keyword evidence="1" id="KW-1133">Transmembrane helix</keyword>
<feature type="transmembrane region" description="Helical" evidence="1">
    <location>
        <begin position="44"/>
        <end position="61"/>
    </location>
</feature>
<accession>A0A0C2ZN32</accession>
<dbReference type="Gene3D" id="1.10.287.920">
    <property type="entry name" value="Pheromone alpha factor receptor"/>
    <property type="match status" value="1"/>
</dbReference>
<feature type="transmembrane region" description="Helical" evidence="1">
    <location>
        <begin position="81"/>
        <end position="106"/>
    </location>
</feature>
<keyword evidence="1" id="KW-0472">Membrane</keyword>
<evidence type="ECO:0000313" key="3">
    <source>
        <dbReference type="Proteomes" id="UP000053989"/>
    </source>
</evidence>
<dbReference type="EMBL" id="KN822038">
    <property type="protein sequence ID" value="KIM62998.1"/>
    <property type="molecule type" value="Genomic_DNA"/>
</dbReference>
<dbReference type="AlphaFoldDB" id="A0A0C2ZN32"/>
<gene>
    <name evidence="2" type="ORF">SCLCIDRAFT_59803</name>
</gene>
<dbReference type="OrthoDB" id="2548432at2759"/>
<feature type="transmembrane region" description="Helical" evidence="1">
    <location>
        <begin position="12"/>
        <end position="32"/>
    </location>
</feature>
<name>A0A0C2ZN32_9AGAM</name>
<feature type="non-terminal residue" evidence="2">
    <location>
        <position position="269"/>
    </location>
</feature>
<dbReference type="HOGENOM" id="CLU_062759_0_0_1"/>
<reference evidence="2 3" key="1">
    <citation type="submission" date="2014-04" db="EMBL/GenBank/DDBJ databases">
        <authorList>
            <consortium name="DOE Joint Genome Institute"/>
            <person name="Kuo A."/>
            <person name="Kohler A."/>
            <person name="Nagy L.G."/>
            <person name="Floudas D."/>
            <person name="Copeland A."/>
            <person name="Barry K.W."/>
            <person name="Cichocki N."/>
            <person name="Veneault-Fourrey C."/>
            <person name="LaButti K."/>
            <person name="Lindquist E.A."/>
            <person name="Lipzen A."/>
            <person name="Lundell T."/>
            <person name="Morin E."/>
            <person name="Murat C."/>
            <person name="Sun H."/>
            <person name="Tunlid A."/>
            <person name="Henrissat B."/>
            <person name="Grigoriev I.V."/>
            <person name="Hibbett D.S."/>
            <person name="Martin F."/>
            <person name="Nordberg H.P."/>
            <person name="Cantor M.N."/>
            <person name="Hua S.X."/>
        </authorList>
    </citation>
    <scope>NUCLEOTIDE SEQUENCE [LARGE SCALE GENOMIC DNA]</scope>
    <source>
        <strain evidence="2 3">Foug A</strain>
    </source>
</reference>
<protein>
    <recommendedName>
        <fullName evidence="4">G-protein coupled receptors family 1 profile domain-containing protein</fullName>
    </recommendedName>
</protein>
<feature type="transmembrane region" description="Helical" evidence="1">
    <location>
        <begin position="244"/>
        <end position="268"/>
    </location>
</feature>
<evidence type="ECO:0000313" key="2">
    <source>
        <dbReference type="EMBL" id="KIM62998.1"/>
    </source>
</evidence>
<dbReference type="InterPro" id="IPR027458">
    <property type="entry name" value="STE2_TM1-TM2_sf"/>
</dbReference>
<keyword evidence="3" id="KW-1185">Reference proteome</keyword>
<feature type="non-terminal residue" evidence="2">
    <location>
        <position position="1"/>
    </location>
</feature>
<dbReference type="Proteomes" id="UP000053989">
    <property type="component" value="Unassembled WGS sequence"/>
</dbReference>
<feature type="transmembrane region" description="Helical" evidence="1">
    <location>
        <begin position="216"/>
        <end position="237"/>
    </location>
</feature>
<evidence type="ECO:0008006" key="4">
    <source>
        <dbReference type="Google" id="ProtNLM"/>
    </source>
</evidence>
<reference evidence="3" key="2">
    <citation type="submission" date="2015-01" db="EMBL/GenBank/DDBJ databases">
        <title>Evolutionary Origins and Diversification of the Mycorrhizal Mutualists.</title>
        <authorList>
            <consortium name="DOE Joint Genome Institute"/>
            <consortium name="Mycorrhizal Genomics Consortium"/>
            <person name="Kohler A."/>
            <person name="Kuo A."/>
            <person name="Nagy L.G."/>
            <person name="Floudas D."/>
            <person name="Copeland A."/>
            <person name="Barry K.W."/>
            <person name="Cichocki N."/>
            <person name="Veneault-Fourrey C."/>
            <person name="LaButti K."/>
            <person name="Lindquist E.A."/>
            <person name="Lipzen A."/>
            <person name="Lundell T."/>
            <person name="Morin E."/>
            <person name="Murat C."/>
            <person name="Riley R."/>
            <person name="Ohm R."/>
            <person name="Sun H."/>
            <person name="Tunlid A."/>
            <person name="Henrissat B."/>
            <person name="Grigoriev I.V."/>
            <person name="Hibbett D.S."/>
            <person name="Martin F."/>
        </authorList>
    </citation>
    <scope>NUCLEOTIDE SEQUENCE [LARGE SCALE GENOMIC DNA]</scope>
    <source>
        <strain evidence="3">Foug A</strain>
    </source>
</reference>
<organism evidence="2 3">
    <name type="scientific">Scleroderma citrinum Foug A</name>
    <dbReference type="NCBI Taxonomy" id="1036808"/>
    <lineage>
        <taxon>Eukaryota</taxon>
        <taxon>Fungi</taxon>
        <taxon>Dikarya</taxon>
        <taxon>Basidiomycota</taxon>
        <taxon>Agaricomycotina</taxon>
        <taxon>Agaricomycetes</taxon>
        <taxon>Agaricomycetidae</taxon>
        <taxon>Boletales</taxon>
        <taxon>Sclerodermatineae</taxon>
        <taxon>Sclerodermataceae</taxon>
        <taxon>Scleroderma</taxon>
    </lineage>
</organism>
<keyword evidence="1" id="KW-0812">Transmembrane</keyword>
<dbReference type="InParanoid" id="A0A0C2ZN32"/>
<proteinExistence type="predicted"/>